<dbReference type="InParanoid" id="M1YJT2"/>
<reference evidence="2 3" key="1">
    <citation type="journal article" date="2013" name="Front. Microbiol.">
        <title>The genome of Nitrospina gracilis illuminates the metabolism and evolution of the major marine nitrite oxidizer.</title>
        <authorList>
            <person name="Luecker S."/>
            <person name="Nowka B."/>
            <person name="Rattei T."/>
            <person name="Spieck E."/>
            <person name="and Daims H."/>
        </authorList>
    </citation>
    <scope>NUCLEOTIDE SEQUENCE [LARGE SCALE GENOMIC DNA]</scope>
    <source>
        <strain evidence="2 3">3/211</strain>
    </source>
</reference>
<dbReference type="AlphaFoldDB" id="M1YJT2"/>
<evidence type="ECO:0000313" key="3">
    <source>
        <dbReference type="Proteomes" id="UP000011704"/>
    </source>
</evidence>
<name>M1YJT2_NITG3</name>
<feature type="compositionally biased region" description="Acidic residues" evidence="1">
    <location>
        <begin position="11"/>
        <end position="20"/>
    </location>
</feature>
<dbReference type="EMBL" id="CAQJ01000040">
    <property type="protein sequence ID" value="CCQ90728.1"/>
    <property type="molecule type" value="Genomic_DNA"/>
</dbReference>
<dbReference type="Proteomes" id="UP000011704">
    <property type="component" value="Unassembled WGS sequence"/>
</dbReference>
<accession>M1YJT2</accession>
<evidence type="ECO:0000256" key="1">
    <source>
        <dbReference type="SAM" id="MobiDB-lite"/>
    </source>
</evidence>
<feature type="region of interest" description="Disordered" evidence="1">
    <location>
        <begin position="1"/>
        <end position="34"/>
    </location>
</feature>
<organism evidence="2 3">
    <name type="scientific">Nitrospina gracilis (strain 3/211)</name>
    <dbReference type="NCBI Taxonomy" id="1266370"/>
    <lineage>
        <taxon>Bacteria</taxon>
        <taxon>Pseudomonadati</taxon>
        <taxon>Nitrospinota/Tectimicrobiota group</taxon>
        <taxon>Nitrospinota</taxon>
        <taxon>Nitrospinia</taxon>
        <taxon>Nitrospinales</taxon>
        <taxon>Nitrospinaceae</taxon>
        <taxon>Nitrospina</taxon>
    </lineage>
</organism>
<sequence>MSEHDTQTNPEDTEAPEDGQEMSQRTDDPMSDLSELEKIKKELEAEKAKAAKELEEGEEEDEDLREVDYLQKVIDLAVKFDHHVGVYLMAGYIDCGLKYNHQLADSYMKHLATIQGFLRLLEKVDGVTREMVTKDCIVRMRNVIQEIHKHLVKPVYKEVSLMKKKPNMENLDNFQREWNERLNELQNACDFEYQILDVKKFMVN</sequence>
<dbReference type="RefSeq" id="WP_005008606.1">
    <property type="nucleotide sequence ID" value="NZ_HG422173.1"/>
</dbReference>
<dbReference type="STRING" id="1266370.NITGR_360066"/>
<protein>
    <submittedName>
        <fullName evidence="2">Uncharacterized protein</fullName>
    </submittedName>
</protein>
<proteinExistence type="predicted"/>
<gene>
    <name evidence="2" type="ORF">NITGR_360066</name>
</gene>
<dbReference type="HOGENOM" id="CLU_1342100_0_0_0"/>
<evidence type="ECO:0000313" key="2">
    <source>
        <dbReference type="EMBL" id="CCQ90728.1"/>
    </source>
</evidence>
<comment type="caution">
    <text evidence="2">The sequence shown here is derived from an EMBL/GenBank/DDBJ whole genome shotgun (WGS) entry which is preliminary data.</text>
</comment>
<keyword evidence="3" id="KW-1185">Reference proteome</keyword>